<dbReference type="Proteomes" id="UP000316770">
    <property type="component" value="Chromosome"/>
</dbReference>
<gene>
    <name evidence="1" type="ORF">Mal33_54930</name>
</gene>
<reference evidence="1 2" key="1">
    <citation type="submission" date="2019-02" db="EMBL/GenBank/DDBJ databases">
        <title>Deep-cultivation of Planctomycetes and their phenomic and genomic characterization uncovers novel biology.</title>
        <authorList>
            <person name="Wiegand S."/>
            <person name="Jogler M."/>
            <person name="Boedeker C."/>
            <person name="Pinto D."/>
            <person name="Vollmers J."/>
            <person name="Rivas-Marin E."/>
            <person name="Kohn T."/>
            <person name="Peeters S.H."/>
            <person name="Heuer A."/>
            <person name="Rast P."/>
            <person name="Oberbeckmann S."/>
            <person name="Bunk B."/>
            <person name="Jeske O."/>
            <person name="Meyerdierks A."/>
            <person name="Storesund J.E."/>
            <person name="Kallscheuer N."/>
            <person name="Luecker S."/>
            <person name="Lage O.M."/>
            <person name="Pohl T."/>
            <person name="Merkel B.J."/>
            <person name="Hornburger P."/>
            <person name="Mueller R.-W."/>
            <person name="Bruemmer F."/>
            <person name="Labrenz M."/>
            <person name="Spormann A.M."/>
            <person name="Op den Camp H."/>
            <person name="Overmann J."/>
            <person name="Amann R."/>
            <person name="Jetten M.S.M."/>
            <person name="Mascher T."/>
            <person name="Medema M.H."/>
            <person name="Devos D.P."/>
            <person name="Kaster A.-K."/>
            <person name="Ovreas L."/>
            <person name="Rohde M."/>
            <person name="Galperin M.Y."/>
            <person name="Jogler C."/>
        </authorList>
    </citation>
    <scope>NUCLEOTIDE SEQUENCE [LARGE SCALE GENOMIC DNA]</scope>
    <source>
        <strain evidence="1 2">Mal33</strain>
    </source>
</reference>
<proteinExistence type="predicted"/>
<evidence type="ECO:0000313" key="1">
    <source>
        <dbReference type="EMBL" id="QDV59458.1"/>
    </source>
</evidence>
<name>A0A518J295_9BACT</name>
<protein>
    <submittedName>
        <fullName evidence="1">Uncharacterized protein</fullName>
    </submittedName>
</protein>
<evidence type="ECO:0000313" key="2">
    <source>
        <dbReference type="Proteomes" id="UP000316770"/>
    </source>
</evidence>
<dbReference type="AlphaFoldDB" id="A0A518J295"/>
<organism evidence="1 2">
    <name type="scientific">Rosistilla oblonga</name>
    <dbReference type="NCBI Taxonomy" id="2527990"/>
    <lineage>
        <taxon>Bacteria</taxon>
        <taxon>Pseudomonadati</taxon>
        <taxon>Planctomycetota</taxon>
        <taxon>Planctomycetia</taxon>
        <taxon>Pirellulales</taxon>
        <taxon>Pirellulaceae</taxon>
        <taxon>Rosistilla</taxon>
    </lineage>
</organism>
<dbReference type="EMBL" id="CP036318">
    <property type="protein sequence ID" value="QDV59458.1"/>
    <property type="molecule type" value="Genomic_DNA"/>
</dbReference>
<sequence>MKIRITTGGEHDLERGADFYNQIRTAPEVCF</sequence>
<accession>A0A518J295</accession>
<keyword evidence="2" id="KW-1185">Reference proteome</keyword>